<proteinExistence type="predicted"/>
<organism evidence="1">
    <name type="scientific">Diabrotica virgifera virgifera</name>
    <name type="common">western corn rootworm</name>
    <dbReference type="NCBI Taxonomy" id="50390"/>
    <lineage>
        <taxon>Eukaryota</taxon>
        <taxon>Metazoa</taxon>
        <taxon>Ecdysozoa</taxon>
        <taxon>Arthropoda</taxon>
        <taxon>Hexapoda</taxon>
        <taxon>Insecta</taxon>
        <taxon>Pterygota</taxon>
        <taxon>Neoptera</taxon>
        <taxon>Endopterygota</taxon>
        <taxon>Coleoptera</taxon>
        <taxon>Polyphaga</taxon>
        <taxon>Cucujiformia</taxon>
        <taxon>Chrysomeloidea</taxon>
        <taxon>Chrysomelidae</taxon>
        <taxon>Galerucinae</taxon>
        <taxon>Diabroticina</taxon>
        <taxon>Diabroticites</taxon>
        <taxon>Diabrotica</taxon>
    </lineage>
</organism>
<reference evidence="1" key="1">
    <citation type="submission" date="2025-08" db="UniProtKB">
        <authorList>
            <consortium name="RefSeq"/>
        </authorList>
    </citation>
    <scope>IDENTIFICATION</scope>
    <source>
        <tissue evidence="1">Whole insect</tissue>
    </source>
</reference>
<protein>
    <submittedName>
        <fullName evidence="1">Uncharacterized protein LOC114331852</fullName>
    </submittedName>
</protein>
<gene>
    <name evidence="1" type="primary">LOC114331852</name>
</gene>
<dbReference type="AlphaFoldDB" id="A0A6P7FXP9"/>
<accession>A0A6P7FXP9</accession>
<sequence>MEKIKYEEHKWVICVDLKMVNFLLGQQGGYTKFPCFMCLWDSRDKQHHWSQKVWPEREELKVGTKNIINVPLVSRDRIILPPLHIKLGIMKQFVKALDKSGECFNFLSRKFPGLSTEKLKAGIFDGPQIRQLVKDPNFVESMTEVESKAWNSFVSVMSNFLGNKKSDDYVELLLKLFIQENRIKDHLIVFNKDFVDLYINFLHLFCQNYKTVYFKK</sequence>
<dbReference type="PANTHER" id="PTHR46114:SF1">
    <property type="entry name" value="ZAD DOMAIN-CONTAINING PROTEIN"/>
    <property type="match status" value="1"/>
</dbReference>
<evidence type="ECO:0000313" key="1">
    <source>
        <dbReference type="RefSeq" id="XP_028137330.1"/>
    </source>
</evidence>
<dbReference type="InParanoid" id="A0A6P7FXP9"/>
<dbReference type="PANTHER" id="PTHR46114">
    <property type="entry name" value="APPLE DOMAIN-CONTAINING PROTEIN"/>
    <property type="match status" value="1"/>
</dbReference>
<name>A0A6P7FXP9_DIAVI</name>
<dbReference type="RefSeq" id="XP_028137330.1">
    <property type="nucleotide sequence ID" value="XM_028281529.1"/>
</dbReference>